<sequence length="116" mass="12708">MQYPTVHFTSIKTLGGESCGLRASGSESILQPAYPGLQMTTAWERRGRIQYKPRVWWRQTAAMLVDVDGRAGGVTKLTHTGGTVAQRIEKDPVRVVPWTNVRGTPIASRVNSGAND</sequence>
<gene>
    <name evidence="1" type="ORF">AC579_5350</name>
</gene>
<name>A0A139ITA3_9PEZI</name>
<accession>A0A139ITA3</accession>
<dbReference type="EMBL" id="LFZO01000014">
    <property type="protein sequence ID" value="KXT17842.1"/>
    <property type="molecule type" value="Genomic_DNA"/>
</dbReference>
<reference evidence="1 2" key="1">
    <citation type="submission" date="2015-07" db="EMBL/GenBank/DDBJ databases">
        <title>Comparative genomics of the Sigatoka disease complex on banana suggests a link between parallel evolutionary changes in Pseudocercospora fijiensis and Pseudocercospora eumusae and increased virulence on the banana host.</title>
        <authorList>
            <person name="Chang T.-C."/>
            <person name="Salvucci A."/>
            <person name="Crous P.W."/>
            <person name="Stergiopoulos I."/>
        </authorList>
    </citation>
    <scope>NUCLEOTIDE SEQUENCE [LARGE SCALE GENOMIC DNA]</scope>
    <source>
        <strain evidence="1 2">CBS 116634</strain>
    </source>
</reference>
<dbReference type="AlphaFoldDB" id="A0A139ITA3"/>
<protein>
    <submittedName>
        <fullName evidence="1">Uncharacterized protein</fullName>
    </submittedName>
</protein>
<evidence type="ECO:0000313" key="2">
    <source>
        <dbReference type="Proteomes" id="UP000073492"/>
    </source>
</evidence>
<organism evidence="1 2">
    <name type="scientific">Pseudocercospora musae</name>
    <dbReference type="NCBI Taxonomy" id="113226"/>
    <lineage>
        <taxon>Eukaryota</taxon>
        <taxon>Fungi</taxon>
        <taxon>Dikarya</taxon>
        <taxon>Ascomycota</taxon>
        <taxon>Pezizomycotina</taxon>
        <taxon>Dothideomycetes</taxon>
        <taxon>Dothideomycetidae</taxon>
        <taxon>Mycosphaerellales</taxon>
        <taxon>Mycosphaerellaceae</taxon>
        <taxon>Pseudocercospora</taxon>
    </lineage>
</organism>
<keyword evidence="2" id="KW-1185">Reference proteome</keyword>
<dbReference type="Proteomes" id="UP000073492">
    <property type="component" value="Unassembled WGS sequence"/>
</dbReference>
<dbReference type="EMBL" id="LFZO01000014">
    <property type="protein sequence ID" value="KXT17844.1"/>
    <property type="molecule type" value="Genomic_DNA"/>
</dbReference>
<proteinExistence type="predicted"/>
<dbReference type="EMBL" id="LFZO01000014">
    <property type="protein sequence ID" value="KXT17843.1"/>
    <property type="molecule type" value="Genomic_DNA"/>
</dbReference>
<comment type="caution">
    <text evidence="1">The sequence shown here is derived from an EMBL/GenBank/DDBJ whole genome shotgun (WGS) entry which is preliminary data.</text>
</comment>
<evidence type="ECO:0000313" key="1">
    <source>
        <dbReference type="EMBL" id="KXT17842.1"/>
    </source>
</evidence>